<gene>
    <name evidence="7" type="primary">rpl4</name>
    <name evidence="9" type="ORF">MsAm2_01450</name>
</gene>
<dbReference type="InterPro" id="IPR023574">
    <property type="entry name" value="Ribosomal_uL4_dom_sf"/>
</dbReference>
<evidence type="ECO:0000256" key="4">
    <source>
        <dbReference type="ARBA" id="ARBA00022884"/>
    </source>
</evidence>
<protein>
    <recommendedName>
        <fullName evidence="7">Large ribosomal subunit protein uL4</fullName>
    </recommendedName>
</protein>
<dbReference type="AlphaFoldDB" id="A0AA96V4I0"/>
<keyword evidence="5 7" id="KW-0689">Ribosomal protein</keyword>
<comment type="subunit">
    <text evidence="2 7">Part of the 50S ribosomal subunit.</text>
</comment>
<keyword evidence="10" id="KW-1185">Reference proteome</keyword>
<evidence type="ECO:0000256" key="2">
    <source>
        <dbReference type="ARBA" id="ARBA00011838"/>
    </source>
</evidence>
<evidence type="ECO:0000256" key="5">
    <source>
        <dbReference type="ARBA" id="ARBA00022980"/>
    </source>
</evidence>
<sequence>MVTAKILDLSGQSVGEIELPSVFFEDYRPDLIKKAVLAAQANRRHPYGPTLYAGMQTSATGWGSGRGASHVPRIVNGSRAARIPHAKGGREAHPPKPETDYSEKVNKKERRLAIRSAIAATCSEDLVITRGHIFMTEELPIVADNAFESLSKTKDVISFFESIGVYEDVMRAKLGRNIRAGRGKMRGRKYKNRKSLLVVTGDNAAVSLAARNLSGVDIATVSELNAELLAPGTHAGRLTVWTKSAIEKLAEKEGVME</sequence>
<dbReference type="Pfam" id="PF00573">
    <property type="entry name" value="Ribosomal_L4"/>
    <property type="match status" value="1"/>
</dbReference>
<comment type="similarity">
    <text evidence="1 7">Belongs to the universal ribosomal protein uL4 family.</text>
</comment>
<feature type="region of interest" description="Disordered" evidence="8">
    <location>
        <begin position="80"/>
        <end position="105"/>
    </location>
</feature>
<accession>A0AA96V4I0</accession>
<evidence type="ECO:0000313" key="10">
    <source>
        <dbReference type="Proteomes" id="UP001304970"/>
    </source>
</evidence>
<comment type="function">
    <text evidence="7">Forms part of the polypeptide exit tunnel.</text>
</comment>
<keyword evidence="3 7" id="KW-0699">rRNA-binding</keyword>
<dbReference type="SUPFAM" id="SSF52166">
    <property type="entry name" value="Ribosomal protein L4"/>
    <property type="match status" value="1"/>
</dbReference>
<evidence type="ECO:0000256" key="1">
    <source>
        <dbReference type="ARBA" id="ARBA00010528"/>
    </source>
</evidence>
<dbReference type="FunFam" id="3.40.1370.10:FF:000011">
    <property type="entry name" value="50S ribosomal protein L4"/>
    <property type="match status" value="1"/>
</dbReference>
<dbReference type="HAMAP" id="MF_01328_A">
    <property type="entry name" value="Ribosomal_uL4_A"/>
    <property type="match status" value="1"/>
</dbReference>
<dbReference type="GO" id="GO:0005840">
    <property type="term" value="C:ribosome"/>
    <property type="evidence" value="ECO:0007669"/>
    <property type="project" value="UniProtKB-KW"/>
</dbReference>
<dbReference type="InterPro" id="IPR019970">
    <property type="entry name" value="Ribosomall_uL4-arc"/>
</dbReference>
<dbReference type="Proteomes" id="UP001304970">
    <property type="component" value="Chromosome"/>
</dbReference>
<comment type="function">
    <text evidence="7">One of the primary rRNA binding proteins, this protein initially binds near the 5'-end of the 23S rRNA. It is important during the early stages of 50S assembly. It makes multiple contacts with different domains of the 23S rRNA in the assembled 50S subunit and ribosome.</text>
</comment>
<name>A0AA96V4I0_9EURY</name>
<dbReference type="PANTHER" id="PTHR19431">
    <property type="entry name" value="60S RIBOSOMAL PROTEIN L4"/>
    <property type="match status" value="1"/>
</dbReference>
<dbReference type="InterPro" id="IPR045240">
    <property type="entry name" value="Ribosomal_uL4_euk/arch"/>
</dbReference>
<evidence type="ECO:0000256" key="3">
    <source>
        <dbReference type="ARBA" id="ARBA00022730"/>
    </source>
</evidence>
<dbReference type="NCBIfam" id="TIGR03672">
    <property type="entry name" value="rpl4p_arch"/>
    <property type="match status" value="1"/>
</dbReference>
<organism evidence="9 10">
    <name type="scientific">Methanolapillus ohkumae</name>
    <dbReference type="NCBI Taxonomy" id="3028298"/>
    <lineage>
        <taxon>Archaea</taxon>
        <taxon>Methanobacteriati</taxon>
        <taxon>Methanobacteriota</taxon>
        <taxon>Stenosarchaea group</taxon>
        <taxon>Methanomicrobia</taxon>
        <taxon>Methanosarcinales</taxon>
        <taxon>Methanosarcinaceae</taxon>
        <taxon>Methanolapillus</taxon>
    </lineage>
</organism>
<reference evidence="9 10" key="1">
    <citation type="submission" date="2023-07" db="EMBL/GenBank/DDBJ databases">
        <title>Closed genome sequence of Methanosarcinaceae archaeon Am2.</title>
        <authorList>
            <person name="Poehlein A."/>
            <person name="Protasov E."/>
            <person name="Platt K."/>
            <person name="Reeh H."/>
            <person name="Daniel R."/>
            <person name="Brune A."/>
        </authorList>
    </citation>
    <scope>NUCLEOTIDE SEQUENCE [LARGE SCALE GENOMIC DNA]</scope>
    <source>
        <strain evidence="9 10">Am2</strain>
    </source>
</reference>
<keyword evidence="6 7" id="KW-0687">Ribonucleoprotein</keyword>
<keyword evidence="4 7" id="KW-0694">RNA-binding</keyword>
<dbReference type="GO" id="GO:0006412">
    <property type="term" value="P:translation"/>
    <property type="evidence" value="ECO:0007669"/>
    <property type="project" value="UniProtKB-UniRule"/>
</dbReference>
<evidence type="ECO:0000313" key="9">
    <source>
        <dbReference type="EMBL" id="WNY26384.1"/>
    </source>
</evidence>
<dbReference type="RefSeq" id="WP_338097913.1">
    <property type="nucleotide sequence ID" value="NZ_CP131061.1"/>
</dbReference>
<dbReference type="GO" id="GO:1990904">
    <property type="term" value="C:ribonucleoprotein complex"/>
    <property type="evidence" value="ECO:0007669"/>
    <property type="project" value="UniProtKB-KW"/>
</dbReference>
<dbReference type="EMBL" id="CP131061">
    <property type="protein sequence ID" value="WNY26384.1"/>
    <property type="molecule type" value="Genomic_DNA"/>
</dbReference>
<evidence type="ECO:0000256" key="7">
    <source>
        <dbReference type="HAMAP-Rule" id="MF_01328"/>
    </source>
</evidence>
<evidence type="ECO:0000256" key="8">
    <source>
        <dbReference type="SAM" id="MobiDB-lite"/>
    </source>
</evidence>
<evidence type="ECO:0000256" key="6">
    <source>
        <dbReference type="ARBA" id="ARBA00023274"/>
    </source>
</evidence>
<dbReference type="GO" id="GO:0003735">
    <property type="term" value="F:structural constituent of ribosome"/>
    <property type="evidence" value="ECO:0007669"/>
    <property type="project" value="InterPro"/>
</dbReference>
<proteinExistence type="inferred from homology"/>
<dbReference type="GeneID" id="89227543"/>
<dbReference type="InterPro" id="IPR002136">
    <property type="entry name" value="Ribosomal_uL4"/>
</dbReference>
<feature type="compositionally biased region" description="Basic and acidic residues" evidence="8">
    <location>
        <begin position="88"/>
        <end position="105"/>
    </location>
</feature>
<dbReference type="Gene3D" id="3.40.1370.10">
    <property type="match status" value="1"/>
</dbReference>
<dbReference type="GO" id="GO:0019843">
    <property type="term" value="F:rRNA binding"/>
    <property type="evidence" value="ECO:0007669"/>
    <property type="project" value="UniProtKB-UniRule"/>
</dbReference>